<organism evidence="1">
    <name type="scientific">marine sediment metagenome</name>
    <dbReference type="NCBI Taxonomy" id="412755"/>
    <lineage>
        <taxon>unclassified sequences</taxon>
        <taxon>metagenomes</taxon>
        <taxon>ecological metagenomes</taxon>
    </lineage>
</organism>
<reference evidence="1" key="1">
    <citation type="journal article" date="2015" name="Nature">
        <title>Complex archaea that bridge the gap between prokaryotes and eukaryotes.</title>
        <authorList>
            <person name="Spang A."/>
            <person name="Saw J.H."/>
            <person name="Jorgensen S.L."/>
            <person name="Zaremba-Niedzwiedzka K."/>
            <person name="Martijn J."/>
            <person name="Lind A.E."/>
            <person name="van Eijk R."/>
            <person name="Schleper C."/>
            <person name="Guy L."/>
            <person name="Ettema T.J."/>
        </authorList>
    </citation>
    <scope>NUCLEOTIDE SEQUENCE</scope>
</reference>
<accession>A0A0F8X467</accession>
<dbReference type="AlphaFoldDB" id="A0A0F8X467"/>
<sequence>MSDALFGKKLIDRLDVATSSIIDKVIEGIRATAMENADFPTRWPIEVVNETIKDILNCPRMSDMLVDKLDEYDLAITVGMDNCVTLDIIDIDDDGIVSEGIILASSAGDLALANKKNKLTDVYNHVGIKISEEARS</sequence>
<name>A0A0F8X467_9ZZZZ</name>
<feature type="non-terminal residue" evidence="1">
    <location>
        <position position="136"/>
    </location>
</feature>
<protein>
    <submittedName>
        <fullName evidence="1">Uncharacterized protein</fullName>
    </submittedName>
</protein>
<proteinExistence type="predicted"/>
<gene>
    <name evidence="1" type="ORF">LCGC14_3071940</name>
</gene>
<evidence type="ECO:0000313" key="1">
    <source>
        <dbReference type="EMBL" id="KKK55700.1"/>
    </source>
</evidence>
<dbReference type="EMBL" id="LAZR01065367">
    <property type="protein sequence ID" value="KKK55700.1"/>
    <property type="molecule type" value="Genomic_DNA"/>
</dbReference>
<comment type="caution">
    <text evidence="1">The sequence shown here is derived from an EMBL/GenBank/DDBJ whole genome shotgun (WGS) entry which is preliminary data.</text>
</comment>